<organism evidence="2 3">
    <name type="scientific">Faecalibacterium prausnitzii</name>
    <dbReference type="NCBI Taxonomy" id="853"/>
    <lineage>
        <taxon>Bacteria</taxon>
        <taxon>Bacillati</taxon>
        <taxon>Bacillota</taxon>
        <taxon>Clostridia</taxon>
        <taxon>Eubacteriales</taxon>
        <taxon>Oscillospiraceae</taxon>
        <taxon>Faecalibacterium</taxon>
    </lineage>
</organism>
<dbReference type="RefSeq" id="WP_097792780.1">
    <property type="nucleotide sequence ID" value="NZ_CABJDF010000001.1"/>
</dbReference>
<dbReference type="Proteomes" id="UP000220904">
    <property type="component" value="Unassembled WGS sequence"/>
</dbReference>
<dbReference type="Pfam" id="PF04296">
    <property type="entry name" value="YlxR"/>
    <property type="match status" value="1"/>
</dbReference>
<evidence type="ECO:0000313" key="3">
    <source>
        <dbReference type="Proteomes" id="UP000220904"/>
    </source>
</evidence>
<dbReference type="InterPro" id="IPR007393">
    <property type="entry name" value="YlxR_dom"/>
</dbReference>
<sequence length="99" mass="10636">MAQKKIPARQCIGCMTSRPKKELVRVVRAPSGEISIDLVGKKPGRGAYLCPDPACLAKAKKKKALERCFEQPVPAEVYDALAEQLAGAAKEAEQNGKAD</sequence>
<dbReference type="PANTHER" id="PTHR34215">
    <property type="entry name" value="BLL0784 PROTEIN"/>
    <property type="match status" value="1"/>
</dbReference>
<dbReference type="Gene3D" id="3.30.1230.10">
    <property type="entry name" value="YlxR-like"/>
    <property type="match status" value="1"/>
</dbReference>
<protein>
    <submittedName>
        <fullName evidence="2">Nucleic acid-binding protein</fullName>
    </submittedName>
</protein>
<dbReference type="EMBL" id="NOUV01000014">
    <property type="protein sequence ID" value="PDX86955.1"/>
    <property type="molecule type" value="Genomic_DNA"/>
</dbReference>
<feature type="domain" description="YlxR" evidence="1">
    <location>
        <begin position="9"/>
        <end position="82"/>
    </location>
</feature>
<dbReference type="AlphaFoldDB" id="A0A2A7B6G6"/>
<dbReference type="InterPro" id="IPR037465">
    <property type="entry name" value="YlxR"/>
</dbReference>
<dbReference type="PANTHER" id="PTHR34215:SF1">
    <property type="entry name" value="YLXR DOMAIN-CONTAINING PROTEIN"/>
    <property type="match status" value="1"/>
</dbReference>
<gene>
    <name evidence="2" type="ORF">CHR60_09570</name>
</gene>
<dbReference type="SUPFAM" id="SSF64376">
    <property type="entry name" value="YlxR-like"/>
    <property type="match status" value="1"/>
</dbReference>
<dbReference type="OrthoDB" id="9813251at2"/>
<reference evidence="2 3" key="1">
    <citation type="journal article" date="2017" name="Front. Microbiol.">
        <title>New Insights into the Diversity of the Genus Faecalibacterium.</title>
        <authorList>
            <person name="Benevides L."/>
            <person name="Burman S."/>
            <person name="Martin R."/>
            <person name="Robert V."/>
            <person name="Thomas M."/>
            <person name="Miquel S."/>
            <person name="Chain F."/>
            <person name="Sokol H."/>
            <person name="Bermudez-Humaran L.G."/>
            <person name="Morrison M."/>
            <person name="Langella P."/>
            <person name="Azevedo V.A."/>
            <person name="Chatel J.M."/>
            <person name="Soares S."/>
        </authorList>
    </citation>
    <scope>NUCLEOTIDE SEQUENCE [LARGE SCALE GENOMIC DNA]</scope>
    <source>
        <strain evidence="2 3">AHMP21</strain>
    </source>
</reference>
<accession>A0A2A7B6G6</accession>
<comment type="caution">
    <text evidence="2">The sequence shown here is derived from an EMBL/GenBank/DDBJ whole genome shotgun (WGS) entry which is preliminary data.</text>
</comment>
<evidence type="ECO:0000259" key="1">
    <source>
        <dbReference type="Pfam" id="PF04296"/>
    </source>
</evidence>
<dbReference type="CDD" id="cd00279">
    <property type="entry name" value="YlxR"/>
    <property type="match status" value="1"/>
</dbReference>
<name>A0A2A7B6G6_9FIRM</name>
<dbReference type="InterPro" id="IPR035931">
    <property type="entry name" value="YlxR-like_sf"/>
</dbReference>
<evidence type="ECO:0000313" key="2">
    <source>
        <dbReference type="EMBL" id="PDX86955.1"/>
    </source>
</evidence>
<dbReference type="NCBIfam" id="NF047356">
    <property type="entry name" value="RNA_bind_RnpM"/>
    <property type="match status" value="1"/>
</dbReference>
<proteinExistence type="predicted"/>